<sequence>MHNLLLKPFFISLFLIAALSSCRRGEDPETPISGKLTLIADGAGIHAARIQGEVFSRYYPDAFIQPVPAEGSVQLRRGQAALISRKPQQDSLAVLRIEPVAYDALVVLVGIRNPVSAMTVTEVSSIFQGLRPFAGEALAEQVRLVSSGRQMATLVLRSEYVESALPDEAEGRVKLIPILKQGKGVFPDPEQIMNGSYPLVTTLYYVYYPGDGLAAGFGAWLTDRGQSVFARSGFVPLSEQSRTIILN</sequence>
<dbReference type="AlphaFoldDB" id="A0A3S0L738"/>
<evidence type="ECO:0000313" key="4">
    <source>
        <dbReference type="Proteomes" id="UP000489351"/>
    </source>
</evidence>
<dbReference type="Proteomes" id="UP000279908">
    <property type="component" value="Unassembled WGS sequence"/>
</dbReference>
<dbReference type="EMBL" id="RXYK01000001">
    <property type="protein sequence ID" value="RTY39990.1"/>
    <property type="molecule type" value="Genomic_DNA"/>
</dbReference>
<evidence type="ECO:0008006" key="5">
    <source>
        <dbReference type="Google" id="ProtNLM"/>
    </source>
</evidence>
<reference evidence="1 4" key="2">
    <citation type="submission" date="2019-11" db="EMBL/GenBank/DDBJ databases">
        <title>Green- and brown-colored morphotypes of Chlorobia in the stratified aquatic ecosystems of Kandalaksha Gulf (White Sea): A model for study of the accessory genome evolution.</title>
        <authorList>
            <person name="Grouzdev D.S."/>
        </authorList>
    </citation>
    <scope>NUCLEOTIDE SEQUENCE [LARGE SCALE GENOMIC DNA]</scope>
    <source>
        <strain evidence="1 4">ZM</strain>
    </source>
</reference>
<dbReference type="EMBL" id="WUBZ01000010">
    <property type="protein sequence ID" value="MWV54272.1"/>
    <property type="molecule type" value="Genomic_DNA"/>
</dbReference>
<protein>
    <recommendedName>
        <fullName evidence="5">Phosphate ABC transporter substrate-binding protein, PhoT family</fullName>
    </recommendedName>
</protein>
<dbReference type="InterPro" id="IPR050811">
    <property type="entry name" value="Phosphate_ABC_transporter"/>
</dbReference>
<dbReference type="PANTHER" id="PTHR30570:SF1">
    <property type="entry name" value="PHOSPHATE-BINDING PROTEIN PSTS"/>
    <property type="match status" value="1"/>
</dbReference>
<dbReference type="Gene3D" id="3.40.190.10">
    <property type="entry name" value="Periplasmic binding protein-like II"/>
    <property type="match status" value="2"/>
</dbReference>
<dbReference type="SUPFAM" id="SSF53850">
    <property type="entry name" value="Periplasmic binding protein-like II"/>
    <property type="match status" value="1"/>
</dbReference>
<dbReference type="Proteomes" id="UP000489351">
    <property type="component" value="Unassembled WGS sequence"/>
</dbReference>
<gene>
    <name evidence="2" type="ORF">EKD02_00925</name>
    <name evidence="1" type="ORF">GJ685_04230</name>
</gene>
<organism evidence="2 3">
    <name type="scientific">Chlorobium phaeovibrioides</name>
    <dbReference type="NCBI Taxonomy" id="1094"/>
    <lineage>
        <taxon>Bacteria</taxon>
        <taxon>Pseudomonadati</taxon>
        <taxon>Chlorobiota</taxon>
        <taxon>Chlorobiia</taxon>
        <taxon>Chlorobiales</taxon>
        <taxon>Chlorobiaceae</taxon>
        <taxon>Chlorobium/Pelodictyon group</taxon>
        <taxon>Chlorobium</taxon>
    </lineage>
</organism>
<accession>A0A3S0L738</accession>
<comment type="caution">
    <text evidence="2">The sequence shown here is derived from an EMBL/GenBank/DDBJ whole genome shotgun (WGS) entry which is preliminary data.</text>
</comment>
<keyword evidence="4" id="KW-1185">Reference proteome</keyword>
<dbReference type="PROSITE" id="PS51257">
    <property type="entry name" value="PROKAR_LIPOPROTEIN"/>
    <property type="match status" value="1"/>
</dbReference>
<evidence type="ECO:0000313" key="1">
    <source>
        <dbReference type="EMBL" id="MWV54272.1"/>
    </source>
</evidence>
<evidence type="ECO:0000313" key="3">
    <source>
        <dbReference type="Proteomes" id="UP000279908"/>
    </source>
</evidence>
<dbReference type="PANTHER" id="PTHR30570">
    <property type="entry name" value="PERIPLASMIC PHOSPHATE BINDING COMPONENT OF PHOSPHATE ABC TRANSPORTER"/>
    <property type="match status" value="1"/>
</dbReference>
<proteinExistence type="predicted"/>
<reference evidence="2 3" key="1">
    <citation type="submission" date="2018-12" db="EMBL/GenBank/DDBJ databases">
        <authorList>
            <person name="Lunina O.N."/>
            <person name="Grouzdev D.S."/>
            <person name="Gorlenko V.M."/>
            <person name="Savvichev A.S."/>
        </authorList>
    </citation>
    <scope>NUCLEOTIDE SEQUENCE [LARGE SCALE GENOMIC DNA]</scope>
    <source>
        <strain evidence="2 3">BrKhr-17</strain>
    </source>
</reference>
<dbReference type="RefSeq" id="WP_126342257.1">
    <property type="nucleotide sequence ID" value="NZ_RXYK01000001.1"/>
</dbReference>
<name>A0A3S0L738_CHLPH</name>
<evidence type="ECO:0000313" key="2">
    <source>
        <dbReference type="EMBL" id="RTY39990.1"/>
    </source>
</evidence>